<gene>
    <name evidence="4" type="ORF">C030809_168</name>
    <name evidence="6" type="ORF">C290910_168</name>
    <name evidence="3" type="ORF">N170310_168</name>
    <name evidence="2" type="ORF">N330309_168</name>
    <name evidence="5" type="ORF">S170810_168</name>
    <name evidence="1" type="ORF">SXBG_00166</name>
</gene>
<dbReference type="Proteomes" id="UP000241591">
    <property type="component" value="Segment"/>
</dbReference>
<dbReference type="Proteomes" id="UP000241494">
    <property type="component" value="Segment"/>
</dbReference>
<dbReference type="Proteomes" id="UP000203521">
    <property type="component" value="Segment"/>
</dbReference>
<dbReference type="EMBL" id="KU686192">
    <property type="protein sequence ID" value="AOV57423.1"/>
    <property type="molecule type" value="Genomic_DNA"/>
</dbReference>
<evidence type="ECO:0000313" key="3">
    <source>
        <dbReference type="EMBL" id="AOV57673.1"/>
    </source>
</evidence>
<evidence type="ECO:0000313" key="5">
    <source>
        <dbReference type="EMBL" id="AOV58173.1"/>
    </source>
</evidence>
<evidence type="ECO:0000313" key="8">
    <source>
        <dbReference type="Proteomes" id="UP000240287"/>
    </source>
</evidence>
<dbReference type="OrthoDB" id="26120at10239"/>
<dbReference type="EMBL" id="HQ634177">
    <property type="protein sequence ID" value="AGH26901.1"/>
    <property type="molecule type" value="Genomic_DNA"/>
</dbReference>
<dbReference type="EMBL" id="KU686196">
    <property type="protein sequence ID" value="AOV58423.1"/>
    <property type="molecule type" value="Genomic_DNA"/>
</dbReference>
<proteinExistence type="predicted"/>
<dbReference type="Proteomes" id="UP000240287">
    <property type="component" value="Genome"/>
</dbReference>
<evidence type="ECO:0000313" key="7">
    <source>
        <dbReference type="Proteomes" id="UP000203521"/>
    </source>
</evidence>
<protein>
    <submittedName>
        <fullName evidence="1">Uncharacterized protein</fullName>
    </submittedName>
</protein>
<reference evidence="8 9" key="2">
    <citation type="journal article" date="2016" name="Virology">
        <title>The genomic content and context of auxiliary metabolic genes in marine cyanomyoviruses.</title>
        <authorList>
            <person name="Crummett L.T."/>
            <person name="Puxty R.J."/>
            <person name="Weihe C."/>
            <person name="Marston M.F."/>
            <person name="Martiny J.B."/>
        </authorList>
    </citation>
    <scope>NUCLEOTIDE SEQUENCE [LARGE SCALE GENOMIC DNA]</scope>
    <source>
        <strain evidence="2">0309SB33</strain>
        <strain evidence="3">0310NB17</strain>
        <strain evidence="4">0809CC03</strain>
        <strain evidence="5">0810SB17</strain>
        <strain evidence="6">0910CC29</strain>
    </source>
</reference>
<dbReference type="Proteomes" id="UP000241265">
    <property type="component" value="Genome"/>
</dbReference>
<accession>M4QHJ1</accession>
<evidence type="ECO:0000313" key="2">
    <source>
        <dbReference type="EMBL" id="AOV57423.1"/>
    </source>
</evidence>
<name>M4QHJ1_9CAUD</name>
<dbReference type="EMBL" id="KU686194">
    <property type="protein sequence ID" value="AOV57923.1"/>
    <property type="molecule type" value="Genomic_DNA"/>
</dbReference>
<dbReference type="EMBL" id="KU686193">
    <property type="protein sequence ID" value="AOV57673.1"/>
    <property type="molecule type" value="Genomic_DNA"/>
</dbReference>
<dbReference type="Proteomes" id="UP000241610">
    <property type="component" value="Segment"/>
</dbReference>
<organism evidence="1 7">
    <name type="scientific">Synechococcus phage S-CAM1</name>
    <dbReference type="NCBI Taxonomy" id="754037"/>
    <lineage>
        <taxon>Viruses</taxon>
        <taxon>Duplodnaviria</taxon>
        <taxon>Heunggongvirae</taxon>
        <taxon>Uroviricota</taxon>
        <taxon>Caudoviricetes</taxon>
        <taxon>Pantevenvirales</taxon>
        <taxon>Kyanoviridae</taxon>
        <taxon>Anaposvirus</taxon>
        <taxon>Anaposvirus socalone</taxon>
    </lineage>
</organism>
<sequence>MNVPSNEELVHLKIQAALRENVFAEDQMKYLGERAGHHWYLIAGEHEVPVSEIEEFEFAGYVDEEDDSPERTRGE</sequence>
<evidence type="ECO:0000313" key="4">
    <source>
        <dbReference type="EMBL" id="AOV57923.1"/>
    </source>
</evidence>
<dbReference type="EMBL" id="KU686195">
    <property type="protein sequence ID" value="AOV58173.1"/>
    <property type="molecule type" value="Genomic_DNA"/>
</dbReference>
<evidence type="ECO:0000313" key="6">
    <source>
        <dbReference type="EMBL" id="AOV58423.1"/>
    </source>
</evidence>
<dbReference type="KEGG" id="vg:15009587"/>
<reference evidence="1 7" key="1">
    <citation type="submission" date="2010-11" db="EMBL/GenBank/DDBJ databases">
        <title>The Genome Sequence of Synechococcus phage S-CAM1 0208SB26.</title>
        <authorList>
            <consortium name="The Broad Institute Genome Sequencing Platform"/>
            <person name="Henn M.R."/>
            <person name="Martiny J."/>
            <person name="Weihe C."/>
            <person name="Levin J."/>
            <person name="Malboeuf C."/>
            <person name="Casali M."/>
            <person name="Russ C."/>
            <person name="Lennon N."/>
            <person name="Chapman S.B."/>
            <person name="Erlich R."/>
            <person name="Young S.K."/>
            <person name="Yandava C."/>
            <person name="Zeng Q."/>
            <person name="Alvarado L."/>
            <person name="Anderson S."/>
            <person name="Berlin A."/>
            <person name="Chen Z."/>
            <person name="Freedman E."/>
            <person name="Gellesch M."/>
            <person name="Goldberg J."/>
            <person name="Green L."/>
            <person name="Griggs A."/>
            <person name="Gujja S."/>
            <person name="Heilman E.R."/>
            <person name="Heiman D."/>
            <person name="Hollinger A."/>
            <person name="Howarth C."/>
            <person name="Larson L."/>
            <person name="Mehta T."/>
            <person name="Pearson M."/>
            <person name="Roberts A."/>
            <person name="Ryan E."/>
            <person name="Saif S."/>
            <person name="Shea T."/>
            <person name="Shenoy N."/>
            <person name="Sisk P."/>
            <person name="Stolte C."/>
            <person name="Sykes S."/>
            <person name="White J."/>
            <person name="Haas B."/>
            <person name="Nusbaum C."/>
            <person name="Birren B."/>
        </authorList>
    </citation>
    <scope>NUCLEOTIDE SEQUENCE [LARGE SCALE GENOMIC DNA]</scope>
    <source>
        <strain evidence="1 7">S-CAM1</strain>
    </source>
</reference>
<dbReference type="RefSeq" id="YP_007673079.1">
    <property type="nucleotide sequence ID" value="NC_020837.1"/>
</dbReference>
<dbReference type="GeneID" id="15009587"/>
<evidence type="ECO:0000313" key="9">
    <source>
        <dbReference type="Proteomes" id="UP000241265"/>
    </source>
</evidence>
<keyword evidence="7" id="KW-1185">Reference proteome</keyword>
<evidence type="ECO:0000313" key="1">
    <source>
        <dbReference type="EMBL" id="AGH26901.1"/>
    </source>
</evidence>